<protein>
    <submittedName>
        <fullName evidence="2">Uncharacterized protein</fullName>
    </submittedName>
</protein>
<comment type="caution">
    <text evidence="2">The sequence shown here is derived from an EMBL/GenBank/DDBJ whole genome shotgun (WGS) entry which is preliminary data.</text>
</comment>
<evidence type="ECO:0000313" key="2">
    <source>
        <dbReference type="EMBL" id="EJK67714.1"/>
    </source>
</evidence>
<dbReference type="EMBL" id="AGNL01012728">
    <property type="protein sequence ID" value="EJK67714.1"/>
    <property type="molecule type" value="Genomic_DNA"/>
</dbReference>
<reference evidence="2 3" key="1">
    <citation type="journal article" date="2012" name="Genome Biol.">
        <title>Genome and low-iron response of an oceanic diatom adapted to chronic iron limitation.</title>
        <authorList>
            <person name="Lommer M."/>
            <person name="Specht M."/>
            <person name="Roy A.S."/>
            <person name="Kraemer L."/>
            <person name="Andreson R."/>
            <person name="Gutowska M.A."/>
            <person name="Wolf J."/>
            <person name="Bergner S.V."/>
            <person name="Schilhabel M.B."/>
            <person name="Klostermeier U.C."/>
            <person name="Beiko R.G."/>
            <person name="Rosenstiel P."/>
            <person name="Hippler M."/>
            <person name="Laroche J."/>
        </authorList>
    </citation>
    <scope>NUCLEOTIDE SEQUENCE [LARGE SCALE GENOMIC DNA]</scope>
    <source>
        <strain evidence="2 3">CCMP1005</strain>
    </source>
</reference>
<organism evidence="2 3">
    <name type="scientific">Thalassiosira oceanica</name>
    <name type="common">Marine diatom</name>
    <dbReference type="NCBI Taxonomy" id="159749"/>
    <lineage>
        <taxon>Eukaryota</taxon>
        <taxon>Sar</taxon>
        <taxon>Stramenopiles</taxon>
        <taxon>Ochrophyta</taxon>
        <taxon>Bacillariophyta</taxon>
        <taxon>Coscinodiscophyceae</taxon>
        <taxon>Thalassiosirophycidae</taxon>
        <taxon>Thalassiosirales</taxon>
        <taxon>Thalassiosiraceae</taxon>
        <taxon>Thalassiosira</taxon>
    </lineage>
</organism>
<proteinExistence type="predicted"/>
<feature type="non-terminal residue" evidence="2">
    <location>
        <position position="76"/>
    </location>
</feature>
<accession>K0SRZ8</accession>
<sequence>MPKISSLKTILRRSGAGSKQRPCDGDEGDSRGKGAAEVGKTSKASEETASSAGGDGSLKSLLGRSSEGSGRSGLAD</sequence>
<feature type="region of interest" description="Disordered" evidence="1">
    <location>
        <begin position="1"/>
        <end position="76"/>
    </location>
</feature>
<evidence type="ECO:0000256" key="1">
    <source>
        <dbReference type="SAM" id="MobiDB-lite"/>
    </source>
</evidence>
<keyword evidence="3" id="KW-1185">Reference proteome</keyword>
<evidence type="ECO:0000313" key="3">
    <source>
        <dbReference type="Proteomes" id="UP000266841"/>
    </source>
</evidence>
<name>K0SRZ8_THAOC</name>
<dbReference type="Proteomes" id="UP000266841">
    <property type="component" value="Unassembled WGS sequence"/>
</dbReference>
<feature type="compositionally biased region" description="Low complexity" evidence="1">
    <location>
        <begin position="47"/>
        <end position="76"/>
    </location>
</feature>
<dbReference type="AlphaFoldDB" id="K0SRZ8"/>
<gene>
    <name evidence="2" type="ORF">THAOC_11218</name>
</gene>
<feature type="compositionally biased region" description="Basic and acidic residues" evidence="1">
    <location>
        <begin position="21"/>
        <end position="34"/>
    </location>
</feature>